<protein>
    <submittedName>
        <fullName evidence="1">Uncharacterized protein</fullName>
    </submittedName>
</protein>
<dbReference type="Proteomes" id="UP001162001">
    <property type="component" value="Segment"/>
</dbReference>
<organism evidence="1 2">
    <name type="scientific">Fadolivirus FV1/VV64</name>
    <dbReference type="NCBI Taxonomy" id="3070911"/>
    <lineage>
        <taxon>Viruses</taxon>
        <taxon>Varidnaviria</taxon>
        <taxon>Bamfordvirae</taxon>
        <taxon>Nucleocytoviricota</taxon>
        <taxon>Megaviricetes</taxon>
        <taxon>Imitervirales</taxon>
        <taxon>Mimiviridae</taxon>
        <taxon>Klosneuvirinae</taxon>
        <taxon>Fadolivirus</taxon>
        <taxon>Fadolivirus algeromassiliense</taxon>
    </lineage>
</organism>
<keyword evidence="2" id="KW-1185">Reference proteome</keyword>
<accession>A0A7D3QUT9</accession>
<reference evidence="1 2" key="1">
    <citation type="submission" date="2020-04" db="EMBL/GenBank/DDBJ databases">
        <title>Advantages and limits of metagenomic assembly and binning of a giant virus.</title>
        <authorList>
            <person name="Schulz F."/>
            <person name="Andreani J."/>
            <person name="Francis R."/>
            <person name="Boudjemaa H."/>
            <person name="Bou Khalil J.Y."/>
            <person name="Lee J."/>
            <person name="La Scola B."/>
            <person name="Woyke T."/>
        </authorList>
    </citation>
    <scope>NUCLEOTIDE SEQUENCE [LARGE SCALE GENOMIC DNA]</scope>
    <source>
        <strain evidence="1 2">FV1/VV64</strain>
    </source>
</reference>
<sequence length="198" mass="23449">MADTTNQYDDWDKKQRKAGEIPQKYKDMLLNVLDCMELETGNMYQFTVHKFGNYSNQSCIIGNFNTRPHKIEVYDMDQEYKELEDIYDNREQIYHKIKLLNGSESFYDFKEHTDKYGRTYIIGKCKICHSYNDNVPNRCANSIDGICQNEECPDRKSHKIRFSKWSGMQLDNFNNHIYISSGGSVSVCHDKGKWRYIK</sequence>
<name>A0A7D3QUT9_9VIRU</name>
<gene>
    <name evidence="1" type="ORF">Fadolivirus_1_989</name>
</gene>
<dbReference type="EMBL" id="MT418680">
    <property type="protein sequence ID" value="QKF94447.1"/>
    <property type="molecule type" value="Genomic_DNA"/>
</dbReference>
<proteinExistence type="predicted"/>
<evidence type="ECO:0000313" key="1">
    <source>
        <dbReference type="EMBL" id="QKF94447.1"/>
    </source>
</evidence>
<evidence type="ECO:0000313" key="2">
    <source>
        <dbReference type="Proteomes" id="UP001162001"/>
    </source>
</evidence>